<gene>
    <name evidence="1" type="ORF">CY34DRAFT_14710</name>
</gene>
<evidence type="ECO:0000313" key="2">
    <source>
        <dbReference type="Proteomes" id="UP000054485"/>
    </source>
</evidence>
<dbReference type="AlphaFoldDB" id="A0A0D0AB45"/>
<dbReference type="OrthoDB" id="10424794at2759"/>
<accession>A0A0D0AB45</accession>
<dbReference type="InParanoid" id="A0A0D0AB45"/>
<dbReference type="EMBL" id="KN835365">
    <property type="protein sequence ID" value="KIK38976.1"/>
    <property type="molecule type" value="Genomic_DNA"/>
</dbReference>
<dbReference type="HOGENOM" id="CLU_802101_0_0_1"/>
<organism evidence="1 2">
    <name type="scientific">Suillus luteus UH-Slu-Lm8-n1</name>
    <dbReference type="NCBI Taxonomy" id="930992"/>
    <lineage>
        <taxon>Eukaryota</taxon>
        <taxon>Fungi</taxon>
        <taxon>Dikarya</taxon>
        <taxon>Basidiomycota</taxon>
        <taxon>Agaricomycotina</taxon>
        <taxon>Agaricomycetes</taxon>
        <taxon>Agaricomycetidae</taxon>
        <taxon>Boletales</taxon>
        <taxon>Suillineae</taxon>
        <taxon>Suillaceae</taxon>
        <taxon>Suillus</taxon>
    </lineage>
</organism>
<protein>
    <submittedName>
        <fullName evidence="1">Uncharacterized protein</fullName>
    </submittedName>
</protein>
<name>A0A0D0AB45_9AGAM</name>
<reference evidence="2" key="2">
    <citation type="submission" date="2015-01" db="EMBL/GenBank/DDBJ databases">
        <title>Evolutionary Origins and Diversification of the Mycorrhizal Mutualists.</title>
        <authorList>
            <consortium name="DOE Joint Genome Institute"/>
            <consortium name="Mycorrhizal Genomics Consortium"/>
            <person name="Kohler A."/>
            <person name="Kuo A."/>
            <person name="Nagy L.G."/>
            <person name="Floudas D."/>
            <person name="Copeland A."/>
            <person name="Barry K.W."/>
            <person name="Cichocki N."/>
            <person name="Veneault-Fourrey C."/>
            <person name="LaButti K."/>
            <person name="Lindquist E.A."/>
            <person name="Lipzen A."/>
            <person name="Lundell T."/>
            <person name="Morin E."/>
            <person name="Murat C."/>
            <person name="Riley R."/>
            <person name="Ohm R."/>
            <person name="Sun H."/>
            <person name="Tunlid A."/>
            <person name="Henrissat B."/>
            <person name="Grigoriev I.V."/>
            <person name="Hibbett D.S."/>
            <person name="Martin F."/>
        </authorList>
    </citation>
    <scope>NUCLEOTIDE SEQUENCE [LARGE SCALE GENOMIC DNA]</scope>
    <source>
        <strain evidence="2">UH-Slu-Lm8-n1</strain>
    </source>
</reference>
<dbReference type="Proteomes" id="UP000054485">
    <property type="component" value="Unassembled WGS sequence"/>
</dbReference>
<keyword evidence="2" id="KW-1185">Reference proteome</keyword>
<sequence length="346" mass="39184">MTRSSRLFAKPGIGWWSVRLSLKELVCLFFRMQEGDELMSTGTGEHDVGIGKLEYLYEFRSLRSIGLTHIPTSRKLLLTERWNASAKLSLGSRLFQRCILQELQRTRTLVTQNHVDILVGHYPATRSSCDKGAKSSSTIKPNTSTISSLNVCLTGSGNQPNSITVYTTSYQTSPWLPSLSEDDFQASVSLQDAVVSETTLWLYHELGSLSTARFAHRRLYLPCITFLVTEVRGRPAQDKGANFTYQVKAKGLHDLLLTTENQLIQFWPGRPALKTFYLVRVRPCNRDLLELPDFAEPPLLQMPRENTGPHLDLRYTIFFLNPRRTVDPQSHSRALCALDGCLAHFY</sequence>
<reference evidence="1 2" key="1">
    <citation type="submission" date="2014-04" db="EMBL/GenBank/DDBJ databases">
        <authorList>
            <consortium name="DOE Joint Genome Institute"/>
            <person name="Kuo A."/>
            <person name="Ruytinx J."/>
            <person name="Rineau F."/>
            <person name="Colpaert J."/>
            <person name="Kohler A."/>
            <person name="Nagy L.G."/>
            <person name="Floudas D."/>
            <person name="Copeland A."/>
            <person name="Barry K.W."/>
            <person name="Cichocki N."/>
            <person name="Veneault-Fourrey C."/>
            <person name="LaButti K."/>
            <person name="Lindquist E.A."/>
            <person name="Lipzen A."/>
            <person name="Lundell T."/>
            <person name="Morin E."/>
            <person name="Murat C."/>
            <person name="Sun H."/>
            <person name="Tunlid A."/>
            <person name="Henrissat B."/>
            <person name="Grigoriev I.V."/>
            <person name="Hibbett D.S."/>
            <person name="Martin F."/>
            <person name="Nordberg H.P."/>
            <person name="Cantor M.N."/>
            <person name="Hua S.X."/>
        </authorList>
    </citation>
    <scope>NUCLEOTIDE SEQUENCE [LARGE SCALE GENOMIC DNA]</scope>
    <source>
        <strain evidence="1 2">UH-Slu-Lm8-n1</strain>
    </source>
</reference>
<evidence type="ECO:0000313" key="1">
    <source>
        <dbReference type="EMBL" id="KIK38976.1"/>
    </source>
</evidence>
<proteinExistence type="predicted"/>